<dbReference type="OrthoDB" id="5335351at2759"/>
<dbReference type="AlphaFoldDB" id="A0A9Q8LDC4"/>
<accession>A0A9Q8LDC4</accession>
<feature type="compositionally biased region" description="Basic residues" evidence="1">
    <location>
        <begin position="162"/>
        <end position="181"/>
    </location>
</feature>
<keyword evidence="3" id="KW-1185">Reference proteome</keyword>
<evidence type="ECO:0000256" key="1">
    <source>
        <dbReference type="SAM" id="MobiDB-lite"/>
    </source>
</evidence>
<evidence type="ECO:0000313" key="3">
    <source>
        <dbReference type="Proteomes" id="UP000756132"/>
    </source>
</evidence>
<dbReference type="GeneID" id="71988528"/>
<dbReference type="Proteomes" id="UP000756132">
    <property type="component" value="Chromosome 3"/>
</dbReference>
<dbReference type="EMBL" id="CP090165">
    <property type="protein sequence ID" value="UJO15295.1"/>
    <property type="molecule type" value="Genomic_DNA"/>
</dbReference>
<protein>
    <submittedName>
        <fullName evidence="2">Uncharacterized protein</fullName>
    </submittedName>
</protein>
<dbReference type="RefSeq" id="XP_047759661.1">
    <property type="nucleotide sequence ID" value="XM_047907798.1"/>
</dbReference>
<reference evidence="2" key="1">
    <citation type="submission" date="2021-12" db="EMBL/GenBank/DDBJ databases">
        <authorList>
            <person name="Zaccaron A."/>
            <person name="Stergiopoulos I."/>
        </authorList>
    </citation>
    <scope>NUCLEOTIDE SEQUENCE</scope>
    <source>
        <strain evidence="2">Race5_Kim</strain>
    </source>
</reference>
<gene>
    <name evidence="2" type="ORF">CLAFUR5_08650</name>
</gene>
<organism evidence="2 3">
    <name type="scientific">Passalora fulva</name>
    <name type="common">Tomato leaf mold</name>
    <name type="synonym">Cladosporium fulvum</name>
    <dbReference type="NCBI Taxonomy" id="5499"/>
    <lineage>
        <taxon>Eukaryota</taxon>
        <taxon>Fungi</taxon>
        <taxon>Dikarya</taxon>
        <taxon>Ascomycota</taxon>
        <taxon>Pezizomycotina</taxon>
        <taxon>Dothideomycetes</taxon>
        <taxon>Dothideomycetidae</taxon>
        <taxon>Mycosphaerellales</taxon>
        <taxon>Mycosphaerellaceae</taxon>
        <taxon>Fulvia</taxon>
    </lineage>
</organism>
<name>A0A9Q8LDC4_PASFU</name>
<evidence type="ECO:0000313" key="2">
    <source>
        <dbReference type="EMBL" id="UJO15295.1"/>
    </source>
</evidence>
<feature type="region of interest" description="Disordered" evidence="1">
    <location>
        <begin position="24"/>
        <end position="218"/>
    </location>
</feature>
<sequence length="310" mass="34249">MSSAPVTSDAQTYISSVKVMTEGPEHEKILITDATSSPLSSVPSSPPPPPDMAADENVFDSSEAMPPPDRPLSRGPSRPGRKRSNDEMLDDTQSVEHLQPVDRDIAQLAQQGKNEFQDIDSSAAMMPDSQTQGRSQIDHRGEGPLTSSAAHSQKAPPSAQGHKPKLKAPKAARAGTKKGKKTSQAPAEHELADDEIIDDSSTATDSSDDVGDPQDPIQDFDWASLADRYHQRMGECQHNEEVVLQEFGHLIECFHIWAASGHAKESERSFKRYKTQELYVHHEEDELERKRLHYIQVVEAFQSALRLLQV</sequence>
<reference evidence="2" key="2">
    <citation type="journal article" date="2022" name="Microb. Genom.">
        <title>A chromosome-scale genome assembly of the tomato pathogen Cladosporium fulvum reveals a compartmentalized genome architecture and the presence of a dispensable chromosome.</title>
        <authorList>
            <person name="Zaccaron A.Z."/>
            <person name="Chen L.H."/>
            <person name="Samaras A."/>
            <person name="Stergiopoulos I."/>
        </authorList>
    </citation>
    <scope>NUCLEOTIDE SEQUENCE</scope>
    <source>
        <strain evidence="2">Race5_Kim</strain>
    </source>
</reference>
<proteinExistence type="predicted"/>
<dbReference type="KEGG" id="ffu:CLAFUR5_08650"/>